<evidence type="ECO:0000256" key="10">
    <source>
        <dbReference type="ARBA" id="ARBA00032039"/>
    </source>
</evidence>
<dbReference type="AlphaFoldDB" id="A0A7M7REX7"/>
<dbReference type="OrthoDB" id="1711508at2759"/>
<comment type="catalytic activity">
    <reaction evidence="11">
        <text>O-phospho-L-seryl-[protein] + H2O = L-seryl-[protein] + phosphate</text>
        <dbReference type="Rhea" id="RHEA:20629"/>
        <dbReference type="Rhea" id="RHEA-COMP:9863"/>
        <dbReference type="Rhea" id="RHEA-COMP:11604"/>
        <dbReference type="ChEBI" id="CHEBI:15377"/>
        <dbReference type="ChEBI" id="CHEBI:29999"/>
        <dbReference type="ChEBI" id="CHEBI:43474"/>
        <dbReference type="ChEBI" id="CHEBI:83421"/>
        <dbReference type="EC" id="3.1.3.16"/>
    </reaction>
</comment>
<comment type="subcellular location">
    <subcellularLocation>
        <location evidence="2">Nucleus</location>
    </subcellularLocation>
</comment>
<keyword evidence="9" id="KW-0539">Nucleus</keyword>
<dbReference type="GO" id="GO:0046872">
    <property type="term" value="F:metal ion binding"/>
    <property type="evidence" value="ECO:0007669"/>
    <property type="project" value="UniProtKB-KW"/>
</dbReference>
<dbReference type="PANTHER" id="PTHR48493:SF1">
    <property type="entry name" value="UBIQUITIN-LIKE DOMAIN-CONTAINING CTD PHOSPHATASE 1"/>
    <property type="match status" value="1"/>
</dbReference>
<dbReference type="InterPro" id="IPR051658">
    <property type="entry name" value="UBLCP1"/>
</dbReference>
<dbReference type="Gene3D" id="3.10.20.90">
    <property type="entry name" value="Phosphatidylinositol 3-kinase Catalytic Subunit, Chain A, domain 1"/>
    <property type="match status" value="1"/>
</dbReference>
<evidence type="ECO:0000256" key="7">
    <source>
        <dbReference type="ARBA" id="ARBA00022842"/>
    </source>
</evidence>
<evidence type="ECO:0000259" key="13">
    <source>
        <dbReference type="PROSITE" id="PS50053"/>
    </source>
</evidence>
<comment type="catalytic activity">
    <reaction evidence="12">
        <text>O-phospho-L-threonyl-[protein] + H2O = L-threonyl-[protein] + phosphate</text>
        <dbReference type="Rhea" id="RHEA:47004"/>
        <dbReference type="Rhea" id="RHEA-COMP:11060"/>
        <dbReference type="Rhea" id="RHEA-COMP:11605"/>
        <dbReference type="ChEBI" id="CHEBI:15377"/>
        <dbReference type="ChEBI" id="CHEBI:30013"/>
        <dbReference type="ChEBI" id="CHEBI:43474"/>
        <dbReference type="ChEBI" id="CHEBI:61977"/>
        <dbReference type="EC" id="3.1.3.16"/>
    </reaction>
</comment>
<evidence type="ECO:0000259" key="14">
    <source>
        <dbReference type="PROSITE" id="PS50969"/>
    </source>
</evidence>
<evidence type="ECO:0000256" key="12">
    <source>
        <dbReference type="ARBA" id="ARBA00048336"/>
    </source>
</evidence>
<evidence type="ECO:0000256" key="2">
    <source>
        <dbReference type="ARBA" id="ARBA00004123"/>
    </source>
</evidence>
<evidence type="ECO:0000256" key="8">
    <source>
        <dbReference type="ARBA" id="ARBA00022912"/>
    </source>
</evidence>
<sequence>MAAPMKLIVKWSGQEYEFTEVTGTDTVKYLKEAIHEKTGVLPQRQKILGLKFKGKPPGDDVQLCALNIKPNTKIMMMGTREETIIAANAKPTDIGEVVDDFDIEDEEVSTERREEYLQKVERRVKEYEIKVVNESRPGKKLLVLDVDYTFFDHRSVAENALELMRPNLHEFLTSAYEDYDIAIWSATNMKWIDVKMRELGVADNPNYKLAFMVDSRACITIHTQKYGIIETKPLGVIWGKYEQYNPKNTIMFDDLRRNFLMNPQNGLKIRPFREAYKNRYHDKELMRLAKYLRDIAPLDDFSHLNHRHWERYKPPSSR</sequence>
<dbReference type="PROSITE" id="PS50053">
    <property type="entry name" value="UBIQUITIN_2"/>
    <property type="match status" value="1"/>
</dbReference>
<dbReference type="InterPro" id="IPR004274">
    <property type="entry name" value="FCP1_dom"/>
</dbReference>
<comment type="cofactor">
    <cofactor evidence="1">
        <name>Mg(2+)</name>
        <dbReference type="ChEBI" id="CHEBI:18420"/>
    </cofactor>
</comment>
<feature type="domain" description="FCP1 homology" evidence="14">
    <location>
        <begin position="135"/>
        <end position="295"/>
    </location>
</feature>
<evidence type="ECO:0000256" key="4">
    <source>
        <dbReference type="ARBA" id="ARBA00014187"/>
    </source>
</evidence>
<evidence type="ECO:0000256" key="9">
    <source>
        <dbReference type="ARBA" id="ARBA00023242"/>
    </source>
</evidence>
<proteinExistence type="predicted"/>
<dbReference type="EC" id="3.1.3.16" evidence="3"/>
<dbReference type="SMART" id="SM00577">
    <property type="entry name" value="CPDc"/>
    <property type="match status" value="1"/>
</dbReference>
<dbReference type="GO" id="GO:0090364">
    <property type="term" value="P:regulation of proteasome assembly"/>
    <property type="evidence" value="ECO:0000318"/>
    <property type="project" value="GO_Central"/>
</dbReference>
<dbReference type="PANTHER" id="PTHR48493">
    <property type="entry name" value="UBIQUITIN-LIKE DOMAIN-CONTAINING CTD PHOSPHATASE 1"/>
    <property type="match status" value="1"/>
</dbReference>
<dbReference type="Proteomes" id="UP000007110">
    <property type="component" value="Unassembled WGS sequence"/>
</dbReference>
<dbReference type="InParanoid" id="A0A7M7REX7"/>
<dbReference type="GO" id="GO:0004722">
    <property type="term" value="F:protein serine/threonine phosphatase activity"/>
    <property type="evidence" value="ECO:0000318"/>
    <property type="project" value="GO_Central"/>
</dbReference>
<dbReference type="Pfam" id="PF00240">
    <property type="entry name" value="ubiquitin"/>
    <property type="match status" value="1"/>
</dbReference>
<keyword evidence="16" id="KW-1185">Reference proteome</keyword>
<keyword evidence="5" id="KW-0479">Metal-binding</keyword>
<dbReference type="PROSITE" id="PS50969">
    <property type="entry name" value="FCP1"/>
    <property type="match status" value="1"/>
</dbReference>
<feature type="domain" description="Ubiquitin-like" evidence="13">
    <location>
        <begin position="5"/>
        <end position="77"/>
    </location>
</feature>
<dbReference type="CDD" id="cd01813">
    <property type="entry name" value="Ubl_UBLCP1"/>
    <property type="match status" value="1"/>
</dbReference>
<evidence type="ECO:0000313" key="15">
    <source>
        <dbReference type="EnsemblMetazoa" id="XP_781503"/>
    </source>
</evidence>
<reference evidence="16" key="1">
    <citation type="submission" date="2015-02" db="EMBL/GenBank/DDBJ databases">
        <title>Genome sequencing for Strongylocentrotus purpuratus.</title>
        <authorList>
            <person name="Murali S."/>
            <person name="Liu Y."/>
            <person name="Vee V."/>
            <person name="English A."/>
            <person name="Wang M."/>
            <person name="Skinner E."/>
            <person name="Han Y."/>
            <person name="Muzny D.M."/>
            <person name="Worley K.C."/>
            <person name="Gibbs R.A."/>
        </authorList>
    </citation>
    <scope>NUCLEOTIDE SEQUENCE</scope>
</reference>
<dbReference type="EnsemblMetazoa" id="XM_776410">
    <property type="protein sequence ID" value="XP_781503"/>
    <property type="gene ID" value="LOC576064"/>
</dbReference>
<dbReference type="InterPro" id="IPR023214">
    <property type="entry name" value="HAD_sf"/>
</dbReference>
<organism evidence="15 16">
    <name type="scientific">Strongylocentrotus purpuratus</name>
    <name type="common">Purple sea urchin</name>
    <dbReference type="NCBI Taxonomy" id="7668"/>
    <lineage>
        <taxon>Eukaryota</taxon>
        <taxon>Metazoa</taxon>
        <taxon>Echinodermata</taxon>
        <taxon>Eleutherozoa</taxon>
        <taxon>Echinozoa</taxon>
        <taxon>Echinoidea</taxon>
        <taxon>Euechinoidea</taxon>
        <taxon>Echinacea</taxon>
        <taxon>Camarodonta</taxon>
        <taxon>Echinidea</taxon>
        <taxon>Strongylocentrotidae</taxon>
        <taxon>Strongylocentrotus</taxon>
    </lineage>
</organism>
<dbReference type="OMA" id="ATSMSWI"/>
<evidence type="ECO:0000256" key="6">
    <source>
        <dbReference type="ARBA" id="ARBA00022801"/>
    </source>
</evidence>
<dbReference type="Gene3D" id="3.40.50.1000">
    <property type="entry name" value="HAD superfamily/HAD-like"/>
    <property type="match status" value="1"/>
</dbReference>
<dbReference type="RefSeq" id="XP_781503.1">
    <property type="nucleotide sequence ID" value="XM_776410.4"/>
</dbReference>
<dbReference type="SMART" id="SM00213">
    <property type="entry name" value="UBQ"/>
    <property type="match status" value="1"/>
</dbReference>
<dbReference type="InterPro" id="IPR000626">
    <property type="entry name" value="Ubiquitin-like_dom"/>
</dbReference>
<dbReference type="InterPro" id="IPR011943">
    <property type="entry name" value="HAD-SF_hydro_IIID"/>
</dbReference>
<keyword evidence="6" id="KW-0378">Hydrolase</keyword>
<dbReference type="SUPFAM" id="SSF54236">
    <property type="entry name" value="Ubiquitin-like"/>
    <property type="match status" value="1"/>
</dbReference>
<evidence type="ECO:0000256" key="3">
    <source>
        <dbReference type="ARBA" id="ARBA00013081"/>
    </source>
</evidence>
<evidence type="ECO:0000313" key="16">
    <source>
        <dbReference type="Proteomes" id="UP000007110"/>
    </source>
</evidence>
<dbReference type="SUPFAM" id="SSF56784">
    <property type="entry name" value="HAD-like"/>
    <property type="match status" value="1"/>
</dbReference>
<keyword evidence="7" id="KW-0460">Magnesium</keyword>
<dbReference type="Pfam" id="PF03031">
    <property type="entry name" value="NIF"/>
    <property type="match status" value="1"/>
</dbReference>
<accession>A0A7M7REX7</accession>
<dbReference type="GO" id="GO:0005634">
    <property type="term" value="C:nucleus"/>
    <property type="evidence" value="ECO:0000318"/>
    <property type="project" value="GO_Central"/>
</dbReference>
<dbReference type="CTD" id="134510"/>
<dbReference type="FunFam" id="3.10.20.90:FF:000060">
    <property type="entry name" value="ubiquitin-like domain-containing CTD phosphatase 1"/>
    <property type="match status" value="1"/>
</dbReference>
<dbReference type="InterPro" id="IPR029071">
    <property type="entry name" value="Ubiquitin-like_domsf"/>
</dbReference>
<dbReference type="GeneID" id="576064"/>
<evidence type="ECO:0000256" key="11">
    <source>
        <dbReference type="ARBA" id="ARBA00047761"/>
    </source>
</evidence>
<evidence type="ECO:0000256" key="5">
    <source>
        <dbReference type="ARBA" id="ARBA00022723"/>
    </source>
</evidence>
<protein>
    <recommendedName>
        <fullName evidence="4">Ubiquitin-like domain-containing CTD phosphatase 1</fullName>
        <ecNumber evidence="3">3.1.3.16</ecNumber>
    </recommendedName>
    <alternativeName>
        <fullName evidence="10">Nuclear proteasome inhibitor UBLCP1</fullName>
    </alternativeName>
</protein>
<name>A0A7M7REX7_STRPU</name>
<dbReference type="InterPro" id="IPR036412">
    <property type="entry name" value="HAD-like_sf"/>
</dbReference>
<reference evidence="15" key="2">
    <citation type="submission" date="2021-01" db="UniProtKB">
        <authorList>
            <consortium name="EnsemblMetazoa"/>
        </authorList>
    </citation>
    <scope>IDENTIFICATION</scope>
</reference>
<dbReference type="FunCoup" id="A0A7M7REX7">
    <property type="interactions" value="1167"/>
</dbReference>
<evidence type="ECO:0000256" key="1">
    <source>
        <dbReference type="ARBA" id="ARBA00001946"/>
    </source>
</evidence>
<keyword evidence="8" id="KW-0904">Protein phosphatase</keyword>
<dbReference type="NCBIfam" id="TIGR02245">
    <property type="entry name" value="HAD_IIID1"/>
    <property type="match status" value="1"/>
</dbReference>
<dbReference type="FunFam" id="3.40.50.1000:FF:000050">
    <property type="entry name" value="Ubiquitin-like domain-containing CTD phosphatase 1"/>
    <property type="match status" value="1"/>
</dbReference>